<dbReference type="KEGG" id="huw:FPZ11_14095"/>
<dbReference type="AlphaFoldDB" id="A0A5B8M6K7"/>
<evidence type="ECO:0000259" key="2">
    <source>
        <dbReference type="Pfam" id="PF01833"/>
    </source>
</evidence>
<dbReference type="Pfam" id="PF12671">
    <property type="entry name" value="Amidase_6"/>
    <property type="match status" value="1"/>
</dbReference>
<dbReference type="Proteomes" id="UP000320216">
    <property type="component" value="Chromosome"/>
</dbReference>
<feature type="domain" description="IPT/TIG" evidence="2">
    <location>
        <begin position="79"/>
        <end position="149"/>
    </location>
</feature>
<proteinExistence type="predicted"/>
<dbReference type="InterPro" id="IPR014756">
    <property type="entry name" value="Ig_E-set"/>
</dbReference>
<dbReference type="InterPro" id="IPR013783">
    <property type="entry name" value="Ig-like_fold"/>
</dbReference>
<dbReference type="Pfam" id="PF01833">
    <property type="entry name" value="TIG"/>
    <property type="match status" value="1"/>
</dbReference>
<dbReference type="SUPFAM" id="SSF81296">
    <property type="entry name" value="E set domains"/>
    <property type="match status" value="1"/>
</dbReference>
<dbReference type="InterPro" id="IPR002909">
    <property type="entry name" value="IPT_dom"/>
</dbReference>
<dbReference type="GO" id="GO:0005975">
    <property type="term" value="P:carbohydrate metabolic process"/>
    <property type="evidence" value="ECO:0007669"/>
    <property type="project" value="UniProtKB-ARBA"/>
</dbReference>
<dbReference type="RefSeq" id="WP_146321773.1">
    <property type="nucleotide sequence ID" value="NZ_CP042305.1"/>
</dbReference>
<dbReference type="PANTHER" id="PTHR40032:SF1">
    <property type="entry name" value="EXPORTED PROTEIN"/>
    <property type="match status" value="1"/>
</dbReference>
<organism evidence="4 5">
    <name type="scientific">Humibacter ginsenosidimutans</name>
    <dbReference type="NCBI Taxonomy" id="2599293"/>
    <lineage>
        <taxon>Bacteria</taxon>
        <taxon>Bacillati</taxon>
        <taxon>Actinomycetota</taxon>
        <taxon>Actinomycetes</taxon>
        <taxon>Micrococcales</taxon>
        <taxon>Microbacteriaceae</taxon>
        <taxon>Humibacter</taxon>
    </lineage>
</organism>
<evidence type="ECO:0000259" key="3">
    <source>
        <dbReference type="Pfam" id="PF12671"/>
    </source>
</evidence>
<reference evidence="4 5" key="1">
    <citation type="submission" date="2019-07" db="EMBL/GenBank/DDBJ databases">
        <title>Full genome sequence of Humibacter sp. WJ7-1.</title>
        <authorList>
            <person name="Im W.-T."/>
        </authorList>
    </citation>
    <scope>NUCLEOTIDE SEQUENCE [LARGE SCALE GENOMIC DNA]</scope>
    <source>
        <strain evidence="4 5">WJ7-1</strain>
    </source>
</reference>
<evidence type="ECO:0008006" key="6">
    <source>
        <dbReference type="Google" id="ProtNLM"/>
    </source>
</evidence>
<evidence type="ECO:0000313" key="4">
    <source>
        <dbReference type="EMBL" id="QDZ15739.1"/>
    </source>
</evidence>
<feature type="domain" description="Putative amidase" evidence="3">
    <location>
        <begin position="171"/>
        <end position="316"/>
    </location>
</feature>
<sequence length="330" mass="35225">MPETSSDFSGSYEAPERTDNTTSAPRGPRGLPRLDRHREVNRRAVLGGFVAASALMLAGCSSPAQSATRRAAATAPVTPTVSAVNPTQTSVLGQKVVIHGTDLQHVDKVVFGSTAVDVTSVTPTKVVATAPAAADYQPAAVSLSLLGANGKVLAKQPDALQYSASGGVAAQMTYALAHWNNYNTAQYGNLNPQGGDCANFVSQTLIARGWTMNDDWYNHDAAADWSPAWGYVPSMDQYFSDNASALGLEKLDFASQADRAKVALGDVAIFFWGDDTSPDHTQVVDKIDVVDGQYKISMASHNDDYAYRDLDTTITTQHPGSTGHFWHLTR</sequence>
<dbReference type="Gene3D" id="2.60.40.10">
    <property type="entry name" value="Immunoglobulins"/>
    <property type="match status" value="1"/>
</dbReference>
<accession>A0A5B8M6K7</accession>
<dbReference type="PANTHER" id="PTHR40032">
    <property type="entry name" value="EXPORTED PROTEIN-RELATED"/>
    <property type="match status" value="1"/>
</dbReference>
<feature type="region of interest" description="Disordered" evidence="1">
    <location>
        <begin position="1"/>
        <end position="38"/>
    </location>
</feature>
<dbReference type="EMBL" id="CP042305">
    <property type="protein sequence ID" value="QDZ15739.1"/>
    <property type="molecule type" value="Genomic_DNA"/>
</dbReference>
<dbReference type="OrthoDB" id="4981342at2"/>
<keyword evidence="5" id="KW-1185">Reference proteome</keyword>
<dbReference type="CDD" id="cd00102">
    <property type="entry name" value="IPT"/>
    <property type="match status" value="1"/>
</dbReference>
<name>A0A5B8M6K7_9MICO</name>
<protein>
    <recommendedName>
        <fullName evidence="6">IPT/TIG domain-containing protein</fullName>
    </recommendedName>
</protein>
<evidence type="ECO:0000313" key="5">
    <source>
        <dbReference type="Proteomes" id="UP000320216"/>
    </source>
</evidence>
<dbReference type="InterPro" id="IPR024301">
    <property type="entry name" value="Amidase_6"/>
</dbReference>
<evidence type="ECO:0000256" key="1">
    <source>
        <dbReference type="SAM" id="MobiDB-lite"/>
    </source>
</evidence>
<gene>
    <name evidence="4" type="ORF">FPZ11_14095</name>
</gene>